<dbReference type="InterPro" id="IPR000835">
    <property type="entry name" value="HTH_MarR-typ"/>
</dbReference>
<evidence type="ECO:0000259" key="4">
    <source>
        <dbReference type="PROSITE" id="PS50995"/>
    </source>
</evidence>
<comment type="caution">
    <text evidence="5">The sequence shown here is derived from an EMBL/GenBank/DDBJ whole genome shotgun (WGS) entry which is preliminary data.</text>
</comment>
<dbReference type="InterPro" id="IPR036390">
    <property type="entry name" value="WH_DNA-bd_sf"/>
</dbReference>
<dbReference type="SMART" id="SM00347">
    <property type="entry name" value="HTH_MARR"/>
    <property type="match status" value="1"/>
</dbReference>
<dbReference type="AlphaFoldDB" id="A0A5C7WIN1"/>
<dbReference type="PROSITE" id="PS50995">
    <property type="entry name" value="HTH_MARR_2"/>
    <property type="match status" value="1"/>
</dbReference>
<name>A0A5C7WIN1_METME</name>
<dbReference type="SUPFAM" id="SSF46785">
    <property type="entry name" value="Winged helix' DNA-binding domain"/>
    <property type="match status" value="1"/>
</dbReference>
<evidence type="ECO:0000313" key="6">
    <source>
        <dbReference type="Proteomes" id="UP000321374"/>
    </source>
</evidence>
<sequence>MQNSLAKDALKQFRIIFGTVRQHFREIEASCGISGSQLWLLHEIYTHPDLGVSRLADNLAIHQSTCSLLVEKLVKKQLVKKQRLAEDQRKVGLIVTPAGQAVLANAPQPLDGILPQVLATLDTEALQSLNASLKMVISKLDTQSNTLANHPLAEI</sequence>
<dbReference type="GO" id="GO:0003700">
    <property type="term" value="F:DNA-binding transcription factor activity"/>
    <property type="evidence" value="ECO:0007669"/>
    <property type="project" value="InterPro"/>
</dbReference>
<dbReference type="EMBL" id="SSGG01000050">
    <property type="protein sequence ID" value="TXI37597.1"/>
    <property type="molecule type" value="Genomic_DNA"/>
</dbReference>
<evidence type="ECO:0000256" key="1">
    <source>
        <dbReference type="ARBA" id="ARBA00023015"/>
    </source>
</evidence>
<dbReference type="PANTHER" id="PTHR42756:SF1">
    <property type="entry name" value="TRANSCRIPTIONAL REPRESSOR OF EMRAB OPERON"/>
    <property type="match status" value="1"/>
</dbReference>
<organism evidence="5 6">
    <name type="scientific">Methylophilus methylotrophus</name>
    <name type="common">Bacterium W3A1</name>
    <dbReference type="NCBI Taxonomy" id="17"/>
    <lineage>
        <taxon>Bacteria</taxon>
        <taxon>Pseudomonadati</taxon>
        <taxon>Pseudomonadota</taxon>
        <taxon>Betaproteobacteria</taxon>
        <taxon>Nitrosomonadales</taxon>
        <taxon>Methylophilaceae</taxon>
        <taxon>Methylophilus</taxon>
    </lineage>
</organism>
<reference evidence="5 6" key="1">
    <citation type="submission" date="2018-09" db="EMBL/GenBank/DDBJ databases">
        <title>Metagenome Assembled Genomes from an Advanced Water Purification Facility.</title>
        <authorList>
            <person name="Stamps B.W."/>
            <person name="Spear J.R."/>
        </authorList>
    </citation>
    <scope>NUCLEOTIDE SEQUENCE [LARGE SCALE GENOMIC DNA]</scope>
    <source>
        <strain evidence="5">Bin_42_2</strain>
    </source>
</reference>
<keyword evidence="2" id="KW-0238">DNA-binding</keyword>
<evidence type="ECO:0000256" key="2">
    <source>
        <dbReference type="ARBA" id="ARBA00023125"/>
    </source>
</evidence>
<feature type="domain" description="HTH marR-type" evidence="4">
    <location>
        <begin position="2"/>
        <end position="138"/>
    </location>
</feature>
<accession>A0A5C7WIN1</accession>
<proteinExistence type="predicted"/>
<evidence type="ECO:0000256" key="3">
    <source>
        <dbReference type="ARBA" id="ARBA00023163"/>
    </source>
</evidence>
<dbReference type="Proteomes" id="UP000321374">
    <property type="component" value="Unassembled WGS sequence"/>
</dbReference>
<dbReference type="GO" id="GO:0003677">
    <property type="term" value="F:DNA binding"/>
    <property type="evidence" value="ECO:0007669"/>
    <property type="project" value="UniProtKB-KW"/>
</dbReference>
<gene>
    <name evidence="5" type="ORF">E6Q51_03000</name>
</gene>
<dbReference type="Pfam" id="PF01047">
    <property type="entry name" value="MarR"/>
    <property type="match status" value="1"/>
</dbReference>
<dbReference type="Gene3D" id="1.10.10.10">
    <property type="entry name" value="Winged helix-like DNA-binding domain superfamily/Winged helix DNA-binding domain"/>
    <property type="match status" value="1"/>
</dbReference>
<evidence type="ECO:0000313" key="5">
    <source>
        <dbReference type="EMBL" id="TXI37597.1"/>
    </source>
</evidence>
<dbReference type="InterPro" id="IPR036388">
    <property type="entry name" value="WH-like_DNA-bd_sf"/>
</dbReference>
<keyword evidence="3" id="KW-0804">Transcription</keyword>
<protein>
    <submittedName>
        <fullName evidence="5">MarR family transcriptional regulator</fullName>
    </submittedName>
</protein>
<keyword evidence="1" id="KW-0805">Transcription regulation</keyword>
<dbReference type="STRING" id="1122236.GCA_000378225_01182"/>
<dbReference type="PANTHER" id="PTHR42756">
    <property type="entry name" value="TRANSCRIPTIONAL REGULATOR, MARR"/>
    <property type="match status" value="1"/>
</dbReference>